<proteinExistence type="predicted"/>
<accession>A0A1Y0AZ07</accession>
<protein>
    <submittedName>
        <fullName evidence="1">Uncharacterized protein</fullName>
    </submittedName>
</protein>
<gene>
    <name evidence="1" type="ORF">AEK19_MT1762</name>
</gene>
<dbReference type="EMBL" id="KY774314">
    <property type="protein sequence ID" value="ART30406.1"/>
    <property type="molecule type" value="Genomic_DNA"/>
</dbReference>
<organism evidence="1">
    <name type="scientific">Utricularia reniformis</name>
    <dbReference type="NCBI Taxonomy" id="192314"/>
    <lineage>
        <taxon>Eukaryota</taxon>
        <taxon>Viridiplantae</taxon>
        <taxon>Streptophyta</taxon>
        <taxon>Embryophyta</taxon>
        <taxon>Tracheophyta</taxon>
        <taxon>Spermatophyta</taxon>
        <taxon>Magnoliopsida</taxon>
        <taxon>eudicotyledons</taxon>
        <taxon>Gunneridae</taxon>
        <taxon>Pentapetalae</taxon>
        <taxon>asterids</taxon>
        <taxon>lamiids</taxon>
        <taxon>Lamiales</taxon>
        <taxon>Lentibulariaceae</taxon>
        <taxon>Utricularia</taxon>
    </lineage>
</organism>
<evidence type="ECO:0000313" key="1">
    <source>
        <dbReference type="EMBL" id="ART30406.1"/>
    </source>
</evidence>
<geneLocation type="mitochondrion" evidence="1"/>
<sequence length="51" mass="5412">MVGAFSFSFVVGPLEPLVLKPSIRFSSMVRGEGMASLSPLVYSLSPYCGSL</sequence>
<name>A0A1Y0AZ07_9LAMI</name>
<dbReference type="AlphaFoldDB" id="A0A1Y0AZ07"/>
<reference evidence="1" key="1">
    <citation type="submission" date="2017-03" db="EMBL/GenBank/DDBJ databases">
        <title>The mitochondrial genome of the carnivorous plant Utricularia reniformis (Lentibulariaceae): structure, comparative analysis and evolutionary landmarks.</title>
        <authorList>
            <person name="Silva S.R."/>
            <person name="Alvarenga D.O."/>
            <person name="Michael T.P."/>
            <person name="Miranda V.F.O."/>
            <person name="Varani A.M."/>
        </authorList>
    </citation>
    <scope>NUCLEOTIDE SEQUENCE</scope>
</reference>
<keyword evidence="1" id="KW-0496">Mitochondrion</keyword>